<accession>A0AAV1K817</accession>
<dbReference type="InterPro" id="IPR004875">
    <property type="entry name" value="DDE_SF_endonuclease_dom"/>
</dbReference>
<evidence type="ECO:0000259" key="1">
    <source>
        <dbReference type="Pfam" id="PF03184"/>
    </source>
</evidence>
<organism evidence="2 3">
    <name type="scientific">Parnassius mnemosyne</name>
    <name type="common">clouded apollo</name>
    <dbReference type="NCBI Taxonomy" id="213953"/>
    <lineage>
        <taxon>Eukaryota</taxon>
        <taxon>Metazoa</taxon>
        <taxon>Ecdysozoa</taxon>
        <taxon>Arthropoda</taxon>
        <taxon>Hexapoda</taxon>
        <taxon>Insecta</taxon>
        <taxon>Pterygota</taxon>
        <taxon>Neoptera</taxon>
        <taxon>Endopterygota</taxon>
        <taxon>Lepidoptera</taxon>
        <taxon>Glossata</taxon>
        <taxon>Ditrysia</taxon>
        <taxon>Papilionoidea</taxon>
        <taxon>Papilionidae</taxon>
        <taxon>Parnassiinae</taxon>
        <taxon>Parnassini</taxon>
        <taxon>Parnassius</taxon>
        <taxon>Driopa</taxon>
    </lineage>
</organism>
<evidence type="ECO:0000313" key="2">
    <source>
        <dbReference type="EMBL" id="CAK1578440.1"/>
    </source>
</evidence>
<name>A0AAV1K817_9NEOP</name>
<feature type="domain" description="DDE-1" evidence="1">
    <location>
        <begin position="1"/>
        <end position="77"/>
    </location>
</feature>
<dbReference type="GO" id="GO:0005634">
    <property type="term" value="C:nucleus"/>
    <property type="evidence" value="ECO:0007669"/>
    <property type="project" value="TreeGrafter"/>
</dbReference>
<dbReference type="PANTHER" id="PTHR19303">
    <property type="entry name" value="TRANSPOSON"/>
    <property type="match status" value="1"/>
</dbReference>
<comment type="caution">
    <text evidence="2">The sequence shown here is derived from an EMBL/GenBank/DDBJ whole genome shotgun (WGS) entry which is preliminary data.</text>
</comment>
<dbReference type="Pfam" id="PF03184">
    <property type="entry name" value="DDE_1"/>
    <property type="match status" value="1"/>
</dbReference>
<dbReference type="Proteomes" id="UP001314205">
    <property type="component" value="Unassembled WGS sequence"/>
</dbReference>
<dbReference type="AlphaFoldDB" id="A0AAV1K817"/>
<dbReference type="PANTHER" id="PTHR19303:SF71">
    <property type="entry name" value="ZINC FINGER PHD-TYPE DOMAIN-CONTAINING PROTEIN"/>
    <property type="match status" value="1"/>
</dbReference>
<keyword evidence="3" id="KW-1185">Reference proteome</keyword>
<evidence type="ECO:0000313" key="3">
    <source>
        <dbReference type="Proteomes" id="UP001314205"/>
    </source>
</evidence>
<protein>
    <recommendedName>
        <fullName evidence="1">DDE-1 domain-containing protein</fullName>
    </recommendedName>
</protein>
<dbReference type="EMBL" id="CAVLGL010000001">
    <property type="protein sequence ID" value="CAK1578440.1"/>
    <property type="molecule type" value="Genomic_DNA"/>
</dbReference>
<dbReference type="InterPro" id="IPR050863">
    <property type="entry name" value="CenT-Element_Derived"/>
</dbReference>
<reference evidence="2 3" key="1">
    <citation type="submission" date="2023-11" db="EMBL/GenBank/DDBJ databases">
        <authorList>
            <person name="Hedman E."/>
            <person name="Englund M."/>
            <person name="Stromberg M."/>
            <person name="Nyberg Akerstrom W."/>
            <person name="Nylinder S."/>
            <person name="Jareborg N."/>
            <person name="Kallberg Y."/>
            <person name="Kronander E."/>
        </authorList>
    </citation>
    <scope>NUCLEOTIDE SEQUENCE [LARGE SCALE GENOMIC DNA]</scope>
</reference>
<dbReference type="GO" id="GO:0003677">
    <property type="term" value="F:DNA binding"/>
    <property type="evidence" value="ECO:0007669"/>
    <property type="project" value="TreeGrafter"/>
</dbReference>
<sequence length="83" mass="9620">MNAELFLKWFQHFVKFSKPSKEKPALLILDGHSSHKDLAVISYAKENHVHMLSTPPHTTHKLQPLDRVFMKPFKDAYFEACGI</sequence>
<proteinExistence type="predicted"/>
<gene>
    <name evidence="2" type="ORF">PARMNEM_LOCUS521</name>
</gene>